<gene>
    <name evidence="4" type="ORF">GQE99_07750</name>
</gene>
<dbReference type="EMBL" id="WTUX01000011">
    <property type="protein sequence ID" value="MZR12913.1"/>
    <property type="molecule type" value="Genomic_DNA"/>
</dbReference>
<comment type="caution">
    <text evidence="4">The sequence shown here is derived from an EMBL/GenBank/DDBJ whole genome shotgun (WGS) entry which is preliminary data.</text>
</comment>
<dbReference type="PROSITE" id="PS51724">
    <property type="entry name" value="SPOR"/>
    <property type="match status" value="1"/>
</dbReference>
<dbReference type="InterPro" id="IPR007730">
    <property type="entry name" value="SPOR-like_dom"/>
</dbReference>
<dbReference type="InterPro" id="IPR036680">
    <property type="entry name" value="SPOR-like_sf"/>
</dbReference>
<evidence type="ECO:0000313" key="4">
    <source>
        <dbReference type="EMBL" id="MZR12913.1"/>
    </source>
</evidence>
<evidence type="ECO:0000259" key="3">
    <source>
        <dbReference type="PROSITE" id="PS51724"/>
    </source>
</evidence>
<dbReference type="AlphaFoldDB" id="A0A845M609"/>
<accession>A0A845M609</accession>
<feature type="region of interest" description="Disordered" evidence="1">
    <location>
        <begin position="188"/>
        <end position="213"/>
    </location>
</feature>
<proteinExistence type="predicted"/>
<keyword evidence="2" id="KW-0812">Transmembrane</keyword>
<dbReference type="GO" id="GO:0042834">
    <property type="term" value="F:peptidoglycan binding"/>
    <property type="evidence" value="ECO:0007669"/>
    <property type="project" value="InterPro"/>
</dbReference>
<dbReference type="Proteomes" id="UP000467322">
    <property type="component" value="Unassembled WGS sequence"/>
</dbReference>
<feature type="domain" description="SPOR" evidence="3">
    <location>
        <begin position="234"/>
        <end position="319"/>
    </location>
</feature>
<evidence type="ECO:0000313" key="5">
    <source>
        <dbReference type="Proteomes" id="UP000467322"/>
    </source>
</evidence>
<reference evidence="4 5" key="1">
    <citation type="submission" date="2019-12" db="EMBL/GenBank/DDBJ databases">
        <title>Maritimibacter sp. nov. sp. isolated from sea sand.</title>
        <authorList>
            <person name="Kim J."/>
            <person name="Jeong S.E."/>
            <person name="Jung H.S."/>
            <person name="Jeon C.O."/>
        </authorList>
    </citation>
    <scope>NUCLEOTIDE SEQUENCE [LARGE SCALE GENOMIC DNA]</scope>
    <source>
        <strain evidence="4 5">DP07</strain>
    </source>
</reference>
<evidence type="ECO:0000256" key="1">
    <source>
        <dbReference type="SAM" id="MobiDB-lite"/>
    </source>
</evidence>
<name>A0A845M609_9RHOB</name>
<dbReference type="Gene3D" id="3.30.70.1070">
    <property type="entry name" value="Sporulation related repeat"/>
    <property type="match status" value="1"/>
</dbReference>
<protein>
    <submittedName>
        <fullName evidence="4">SPOR domain-containing protein</fullName>
    </submittedName>
</protein>
<sequence length="319" mass="32891">MPPAAADPGGMASIMNGLGAVVSIALICGLAVWGYKLAMRDVTEVPVIAALEGPMRVQPDNPGGEAAAHQGLAVNNIAAEGVAEGPTDQVVLAPPAESLEEADLPQAAEARIEAARESGPAEPDATLGTQPIEVAASAEDAEAATLALVEQISAGSKPLSGEEADLSMTAEAEERALDAARAGNLVQPSVPGVARSPRPEPRPGDLVTRASARPSSDALLAAAQEAVREIDPSQIAAGTRLVQLGAFDTEDVARSEWDRLNGRFGEYLEGKSRVIEKAQSGGKTFYRLRAMGFDDLSEARRLCAALMAGNASCIPVVTR</sequence>
<dbReference type="Pfam" id="PF05036">
    <property type="entry name" value="SPOR"/>
    <property type="match status" value="1"/>
</dbReference>
<keyword evidence="5" id="KW-1185">Reference proteome</keyword>
<keyword evidence="2" id="KW-1133">Transmembrane helix</keyword>
<keyword evidence="2" id="KW-0472">Membrane</keyword>
<dbReference type="SUPFAM" id="SSF110997">
    <property type="entry name" value="Sporulation related repeat"/>
    <property type="match status" value="1"/>
</dbReference>
<organism evidence="4 5">
    <name type="scientific">Maritimibacter harenae</name>
    <dbReference type="NCBI Taxonomy" id="2606218"/>
    <lineage>
        <taxon>Bacteria</taxon>
        <taxon>Pseudomonadati</taxon>
        <taxon>Pseudomonadota</taxon>
        <taxon>Alphaproteobacteria</taxon>
        <taxon>Rhodobacterales</taxon>
        <taxon>Roseobacteraceae</taxon>
        <taxon>Maritimibacter</taxon>
    </lineage>
</organism>
<feature type="transmembrane region" description="Helical" evidence="2">
    <location>
        <begin position="12"/>
        <end position="33"/>
    </location>
</feature>
<evidence type="ECO:0000256" key="2">
    <source>
        <dbReference type="SAM" id="Phobius"/>
    </source>
</evidence>